<evidence type="ECO:0000313" key="3">
    <source>
        <dbReference type="Proteomes" id="UP001218188"/>
    </source>
</evidence>
<accession>A0AAD6S8A6</accession>
<name>A0AAD6S8A6_9AGAR</name>
<feature type="compositionally biased region" description="Basic and acidic residues" evidence="1">
    <location>
        <begin position="233"/>
        <end position="243"/>
    </location>
</feature>
<dbReference type="AlphaFoldDB" id="A0AAD6S8A6"/>
<reference evidence="2" key="1">
    <citation type="submission" date="2023-03" db="EMBL/GenBank/DDBJ databases">
        <title>Massive genome expansion in bonnet fungi (Mycena s.s.) driven by repeated elements and novel gene families across ecological guilds.</title>
        <authorList>
            <consortium name="Lawrence Berkeley National Laboratory"/>
            <person name="Harder C.B."/>
            <person name="Miyauchi S."/>
            <person name="Viragh M."/>
            <person name="Kuo A."/>
            <person name="Thoen E."/>
            <person name="Andreopoulos B."/>
            <person name="Lu D."/>
            <person name="Skrede I."/>
            <person name="Drula E."/>
            <person name="Henrissat B."/>
            <person name="Morin E."/>
            <person name="Kohler A."/>
            <person name="Barry K."/>
            <person name="LaButti K."/>
            <person name="Morin E."/>
            <person name="Salamov A."/>
            <person name="Lipzen A."/>
            <person name="Mereny Z."/>
            <person name="Hegedus B."/>
            <person name="Baldrian P."/>
            <person name="Stursova M."/>
            <person name="Weitz H."/>
            <person name="Taylor A."/>
            <person name="Grigoriev I.V."/>
            <person name="Nagy L.G."/>
            <person name="Martin F."/>
            <person name="Kauserud H."/>
        </authorList>
    </citation>
    <scope>NUCLEOTIDE SEQUENCE</scope>
    <source>
        <strain evidence="2">CBHHK200</strain>
    </source>
</reference>
<gene>
    <name evidence="2" type="ORF">C8F04DRAFT_275069</name>
</gene>
<feature type="region of interest" description="Disordered" evidence="1">
    <location>
        <begin position="185"/>
        <end position="270"/>
    </location>
</feature>
<proteinExistence type="predicted"/>
<dbReference type="Proteomes" id="UP001218188">
    <property type="component" value="Unassembled WGS sequence"/>
</dbReference>
<organism evidence="2 3">
    <name type="scientific">Mycena alexandri</name>
    <dbReference type="NCBI Taxonomy" id="1745969"/>
    <lineage>
        <taxon>Eukaryota</taxon>
        <taxon>Fungi</taxon>
        <taxon>Dikarya</taxon>
        <taxon>Basidiomycota</taxon>
        <taxon>Agaricomycotina</taxon>
        <taxon>Agaricomycetes</taxon>
        <taxon>Agaricomycetidae</taxon>
        <taxon>Agaricales</taxon>
        <taxon>Marasmiineae</taxon>
        <taxon>Mycenaceae</taxon>
        <taxon>Mycena</taxon>
    </lineage>
</organism>
<feature type="compositionally biased region" description="Basic residues" evidence="1">
    <location>
        <begin position="218"/>
        <end position="232"/>
    </location>
</feature>
<keyword evidence="3" id="KW-1185">Reference proteome</keyword>
<evidence type="ECO:0000313" key="2">
    <source>
        <dbReference type="EMBL" id="KAJ7020997.1"/>
    </source>
</evidence>
<dbReference type="EMBL" id="JARJCM010000244">
    <property type="protein sequence ID" value="KAJ7020997.1"/>
    <property type="molecule type" value="Genomic_DNA"/>
</dbReference>
<protein>
    <submittedName>
        <fullName evidence="2">Uncharacterized protein</fullName>
    </submittedName>
</protein>
<comment type="caution">
    <text evidence="2">The sequence shown here is derived from an EMBL/GenBank/DDBJ whole genome shotgun (WGS) entry which is preliminary data.</text>
</comment>
<sequence length="270" mass="29673">MPPEPRNFDLKQVAKLFNDTIAVIRDDIPDVEALQPQAIAWLKATRYQLMRDIEAQFYSLEKSRHTPLSQPGWAVDPAQSLYAHTVELPTVLAPYSNAIASNLSTLLQDCGFEHCSCTKSFTGGFQILIHFPAQLPAAPQPQPLPLTLEVEDEFSQTRGGNRQARTGAFGGTHFARLLIDARGQTGGGGAAAATASNNCRATKTPKEESDEGTSVPTKTRRRRMTRVTKTRVTKAESDDEQPRLRSVTLRASSTATLHESKGNVRRSSRM</sequence>
<evidence type="ECO:0000256" key="1">
    <source>
        <dbReference type="SAM" id="MobiDB-lite"/>
    </source>
</evidence>